<gene>
    <name evidence="2" type="ORF">D9619_013355</name>
</gene>
<dbReference type="InterPro" id="IPR036249">
    <property type="entry name" value="Thioredoxin-like_sf"/>
</dbReference>
<evidence type="ECO:0000259" key="1">
    <source>
        <dbReference type="PROSITE" id="PS50404"/>
    </source>
</evidence>
<evidence type="ECO:0000313" key="2">
    <source>
        <dbReference type="EMBL" id="KAF5328331.1"/>
    </source>
</evidence>
<comment type="caution">
    <text evidence="2">The sequence shown here is derived from an EMBL/GenBank/DDBJ whole genome shotgun (WGS) entry which is preliminary data.</text>
</comment>
<dbReference type="Gene3D" id="3.40.30.10">
    <property type="entry name" value="Glutaredoxin"/>
    <property type="match status" value="1"/>
</dbReference>
<keyword evidence="3" id="KW-1185">Reference proteome</keyword>
<reference evidence="2 3" key="1">
    <citation type="journal article" date="2020" name="ISME J.">
        <title>Uncovering the hidden diversity of litter-decomposition mechanisms in mushroom-forming fungi.</title>
        <authorList>
            <person name="Floudas D."/>
            <person name="Bentzer J."/>
            <person name="Ahren D."/>
            <person name="Johansson T."/>
            <person name="Persson P."/>
            <person name="Tunlid A."/>
        </authorList>
    </citation>
    <scope>NUCLEOTIDE SEQUENCE [LARGE SCALE GENOMIC DNA]</scope>
    <source>
        <strain evidence="2 3">CBS 101986</strain>
    </source>
</reference>
<dbReference type="PANTHER" id="PTHR43968:SF6">
    <property type="entry name" value="GLUTATHIONE S-TRANSFERASE OMEGA"/>
    <property type="match status" value="1"/>
</dbReference>
<dbReference type="GO" id="GO:0005737">
    <property type="term" value="C:cytoplasm"/>
    <property type="evidence" value="ECO:0007669"/>
    <property type="project" value="TreeGrafter"/>
</dbReference>
<dbReference type="SUPFAM" id="SSF47616">
    <property type="entry name" value="GST C-terminal domain-like"/>
    <property type="match status" value="1"/>
</dbReference>
<dbReference type="EMBL" id="JAACJJ010000004">
    <property type="protein sequence ID" value="KAF5328331.1"/>
    <property type="molecule type" value="Genomic_DNA"/>
</dbReference>
<dbReference type="Proteomes" id="UP000567179">
    <property type="component" value="Unassembled WGS sequence"/>
</dbReference>
<proteinExistence type="predicted"/>
<dbReference type="InterPro" id="IPR050983">
    <property type="entry name" value="GST_Omega/HSP26"/>
</dbReference>
<protein>
    <recommendedName>
        <fullName evidence="1">GST N-terminal domain-containing protein</fullName>
    </recommendedName>
</protein>
<dbReference type="Gene3D" id="1.20.1050.10">
    <property type="match status" value="1"/>
</dbReference>
<dbReference type="SUPFAM" id="SSF52833">
    <property type="entry name" value="Thioredoxin-like"/>
    <property type="match status" value="1"/>
</dbReference>
<dbReference type="Pfam" id="PF13409">
    <property type="entry name" value="GST_N_2"/>
    <property type="match status" value="1"/>
</dbReference>
<dbReference type="Pfam" id="PF22041">
    <property type="entry name" value="GST_C_7"/>
    <property type="match status" value="1"/>
</dbReference>
<dbReference type="InterPro" id="IPR004045">
    <property type="entry name" value="Glutathione_S-Trfase_N"/>
</dbReference>
<sequence>MTIILYDIPSTLKGNAWSPNTWKTRYALNFKGIPYKTEWVEYPDIEALCIKLGIPKSPFEDHYTFPAIHDPSTGAYLSDSWEIAVYLEKTYPDTPKLFPHNTVALQHATFTAYDDNLAALWFTVLPDTNNILNPASEAYFRRTREKAFGKKMEELEAKGEEGVKEWKRYESGLKKIADAYATSSGPFFMGDTPCYADLFVAAYLIWQRLVWGENSKKWKDVASWQGGRWAKLLKDLSKYETIH</sequence>
<dbReference type="PROSITE" id="PS50404">
    <property type="entry name" value="GST_NTER"/>
    <property type="match status" value="1"/>
</dbReference>
<feature type="domain" description="GST N-terminal" evidence="1">
    <location>
        <begin position="8"/>
        <end position="95"/>
    </location>
</feature>
<accession>A0A8H5F954</accession>
<evidence type="ECO:0000313" key="3">
    <source>
        <dbReference type="Proteomes" id="UP000567179"/>
    </source>
</evidence>
<dbReference type="CDD" id="cd03038">
    <property type="entry name" value="GST_N_etherase_LigE"/>
    <property type="match status" value="1"/>
</dbReference>
<dbReference type="AlphaFoldDB" id="A0A8H5F954"/>
<dbReference type="PANTHER" id="PTHR43968">
    <property type="match status" value="1"/>
</dbReference>
<dbReference type="OrthoDB" id="4951845at2759"/>
<dbReference type="InterPro" id="IPR054416">
    <property type="entry name" value="GST_UstS-like_C"/>
</dbReference>
<organism evidence="2 3">
    <name type="scientific">Psilocybe cf. subviscida</name>
    <dbReference type="NCBI Taxonomy" id="2480587"/>
    <lineage>
        <taxon>Eukaryota</taxon>
        <taxon>Fungi</taxon>
        <taxon>Dikarya</taxon>
        <taxon>Basidiomycota</taxon>
        <taxon>Agaricomycotina</taxon>
        <taxon>Agaricomycetes</taxon>
        <taxon>Agaricomycetidae</taxon>
        <taxon>Agaricales</taxon>
        <taxon>Agaricineae</taxon>
        <taxon>Strophariaceae</taxon>
        <taxon>Psilocybe</taxon>
    </lineage>
</organism>
<name>A0A8H5F954_9AGAR</name>
<dbReference type="InterPro" id="IPR036282">
    <property type="entry name" value="Glutathione-S-Trfase_C_sf"/>
</dbReference>